<sequence>MLILVSLFFCWLIFREFRKEKAFTNFDRGYIAVLVVLTLLSAWSPIRYWRFESFLTNLASEIANRSDAEVHCNTPIDAIFDNAATVAGHATIETGRIVLQYPLCAQLMDYLDDPHSVTKREKYSAIVYVHEVMHIRGERNEQRTECQAIQRLFRVGVLLGLPFHIAKQDAISYFKGDFKKHPYFSSACAPGGSMDEGLPDSTWVGIMD</sequence>
<protein>
    <submittedName>
        <fullName evidence="1">Uncharacterized protein</fullName>
    </submittedName>
</protein>
<dbReference type="AlphaFoldDB" id="A0A853IA75"/>
<organism evidence="1 2">
    <name type="scientific">Spartinivicinus marinus</name>
    <dbReference type="NCBI Taxonomy" id="2994442"/>
    <lineage>
        <taxon>Bacteria</taxon>
        <taxon>Pseudomonadati</taxon>
        <taxon>Pseudomonadota</taxon>
        <taxon>Gammaproteobacteria</taxon>
        <taxon>Oceanospirillales</taxon>
        <taxon>Zooshikellaceae</taxon>
        <taxon>Spartinivicinus</taxon>
    </lineage>
</organism>
<evidence type="ECO:0000313" key="1">
    <source>
        <dbReference type="EMBL" id="NYZ68692.1"/>
    </source>
</evidence>
<gene>
    <name evidence="1" type="ORF">H0A36_21985</name>
</gene>
<proteinExistence type="predicted"/>
<dbReference type="EMBL" id="JACCKB010000048">
    <property type="protein sequence ID" value="NYZ68692.1"/>
    <property type="molecule type" value="Genomic_DNA"/>
</dbReference>
<dbReference type="Proteomes" id="UP000569732">
    <property type="component" value="Unassembled WGS sequence"/>
</dbReference>
<name>A0A853IA75_9GAMM</name>
<reference evidence="1 2" key="1">
    <citation type="submission" date="2020-07" db="EMBL/GenBank/DDBJ databases">
        <title>Endozoicomonas sp. nov., isolated from sediment.</title>
        <authorList>
            <person name="Gu T."/>
        </authorList>
    </citation>
    <scope>NUCLEOTIDE SEQUENCE [LARGE SCALE GENOMIC DNA]</scope>
    <source>
        <strain evidence="1 2">SM1973</strain>
    </source>
</reference>
<keyword evidence="2" id="KW-1185">Reference proteome</keyword>
<accession>A0A853IA75</accession>
<dbReference type="RefSeq" id="WP_180570694.1">
    <property type="nucleotide sequence ID" value="NZ_JACCKB010000048.1"/>
</dbReference>
<comment type="caution">
    <text evidence="1">The sequence shown here is derived from an EMBL/GenBank/DDBJ whole genome shotgun (WGS) entry which is preliminary data.</text>
</comment>
<evidence type="ECO:0000313" key="2">
    <source>
        <dbReference type="Proteomes" id="UP000569732"/>
    </source>
</evidence>